<protein>
    <submittedName>
        <fullName evidence="2">Uncharacterized protein</fullName>
    </submittedName>
</protein>
<proteinExistence type="predicted"/>
<evidence type="ECO:0000313" key="3">
    <source>
        <dbReference type="Proteomes" id="UP000064967"/>
    </source>
</evidence>
<accession>A0A0K1PY35</accession>
<evidence type="ECO:0000313" key="2">
    <source>
        <dbReference type="EMBL" id="AKU98059.1"/>
    </source>
</evidence>
<reference evidence="2 3" key="1">
    <citation type="submission" date="2015-08" db="EMBL/GenBank/DDBJ databases">
        <authorList>
            <person name="Babu N.S."/>
            <person name="Beckwith C.J."/>
            <person name="Beseler K.G."/>
            <person name="Brison A."/>
            <person name="Carone J.V."/>
            <person name="Caskin T.P."/>
            <person name="Diamond M."/>
            <person name="Durham M.E."/>
            <person name="Foxe J.M."/>
            <person name="Go M."/>
            <person name="Henderson B.A."/>
            <person name="Jones I.B."/>
            <person name="McGettigan J.A."/>
            <person name="Micheletti S.J."/>
            <person name="Nasrallah M.E."/>
            <person name="Ortiz D."/>
            <person name="Piller C.R."/>
            <person name="Privatt S.R."/>
            <person name="Schneider S.L."/>
            <person name="Sharp S."/>
            <person name="Smith T.C."/>
            <person name="Stanton J.D."/>
            <person name="Ullery H.E."/>
            <person name="Wilson R.J."/>
            <person name="Serrano M.G."/>
            <person name="Buck G."/>
            <person name="Lee V."/>
            <person name="Wang Y."/>
            <person name="Carvalho R."/>
            <person name="Voegtly L."/>
            <person name="Shi R."/>
            <person name="Duckworth R."/>
            <person name="Johnson A."/>
            <person name="Loviza R."/>
            <person name="Walstead R."/>
            <person name="Shah Z."/>
            <person name="Kiflezghi M."/>
            <person name="Wade K."/>
            <person name="Ball S.L."/>
            <person name="Bradley K.W."/>
            <person name="Asai D.J."/>
            <person name="Bowman C.A."/>
            <person name="Russell D.A."/>
            <person name="Pope W.H."/>
            <person name="Jacobs-Sera D."/>
            <person name="Hendrix R.W."/>
            <person name="Hatfull G.F."/>
        </authorList>
    </citation>
    <scope>NUCLEOTIDE SEQUENCE [LARGE SCALE GENOMIC DNA]</scope>
    <source>
        <strain evidence="2 3">DSM 27648</strain>
    </source>
</reference>
<dbReference type="Proteomes" id="UP000064967">
    <property type="component" value="Chromosome"/>
</dbReference>
<dbReference type="AlphaFoldDB" id="A0A0K1PY35"/>
<evidence type="ECO:0000256" key="1">
    <source>
        <dbReference type="SAM" id="MobiDB-lite"/>
    </source>
</evidence>
<sequence>MCGRWSVRVVTGASPFSMHPACAGDFERRKPMGGNRQVLQRTKRTMASAVKEA</sequence>
<feature type="region of interest" description="Disordered" evidence="1">
    <location>
        <begin position="27"/>
        <end position="53"/>
    </location>
</feature>
<keyword evidence="3" id="KW-1185">Reference proteome</keyword>
<organism evidence="2 3">
    <name type="scientific">Labilithrix luteola</name>
    <dbReference type="NCBI Taxonomy" id="1391654"/>
    <lineage>
        <taxon>Bacteria</taxon>
        <taxon>Pseudomonadati</taxon>
        <taxon>Myxococcota</taxon>
        <taxon>Polyangia</taxon>
        <taxon>Polyangiales</taxon>
        <taxon>Labilitrichaceae</taxon>
        <taxon>Labilithrix</taxon>
    </lineage>
</organism>
<gene>
    <name evidence="2" type="ORF">AKJ09_04723</name>
</gene>
<name>A0A0K1PY35_9BACT</name>
<dbReference type="KEGG" id="llu:AKJ09_04723"/>
<dbReference type="EMBL" id="CP012333">
    <property type="protein sequence ID" value="AKU98059.1"/>
    <property type="molecule type" value="Genomic_DNA"/>
</dbReference>